<dbReference type="Proteomes" id="UP000525987">
    <property type="component" value="Unassembled WGS sequence"/>
</dbReference>
<evidence type="ECO:0000256" key="2">
    <source>
        <dbReference type="ARBA" id="ARBA00023125"/>
    </source>
</evidence>
<organism evidence="5 6">
    <name type="scientific">Halomonas organivorans</name>
    <dbReference type="NCBI Taxonomy" id="257772"/>
    <lineage>
        <taxon>Bacteria</taxon>
        <taxon>Pseudomonadati</taxon>
        <taxon>Pseudomonadota</taxon>
        <taxon>Gammaproteobacteria</taxon>
        <taxon>Oceanospirillales</taxon>
        <taxon>Halomonadaceae</taxon>
        <taxon>Halomonas</taxon>
    </lineage>
</organism>
<dbReference type="PROSITE" id="PS00622">
    <property type="entry name" value="HTH_LUXR_1"/>
    <property type="match status" value="1"/>
</dbReference>
<evidence type="ECO:0000256" key="1">
    <source>
        <dbReference type="ARBA" id="ARBA00023015"/>
    </source>
</evidence>
<keyword evidence="2 5" id="KW-0238">DNA-binding</keyword>
<evidence type="ECO:0000313" key="5">
    <source>
        <dbReference type="EMBL" id="MBB3141443.1"/>
    </source>
</evidence>
<dbReference type="GO" id="GO:0003677">
    <property type="term" value="F:DNA binding"/>
    <property type="evidence" value="ECO:0007669"/>
    <property type="project" value="UniProtKB-KW"/>
</dbReference>
<sequence length="327" mass="36926">MSDMAQQAATETERQLAELSTLLLDIHRLSRERSLAAFHDAALQRLQQVLPFDKAWWGRAAHIDGRIEEHSFHLFGLAAGFVEDWRSIQHDDVTVEHAHELPGQAVIVDMHAHTSGLRWLGERHGLGELVCVIHTNPLTQLTDHLSLYCPLGARFDDRHRRLLTHLVAHLSAAVDANQIRTLIARRERLTQQQNLALAVCDRHGVLHSAERGFAELLSEEWPDWQGSQLPEGCQPSGYLGRTIRIESQVDQDLFLLTVYRRSPLDCLSARELSVARQLSQGQTYKEIARELGIAPSTVRHHLRSLYQKLDVHDKASVATLLSRTPPG</sequence>
<dbReference type="InterPro" id="IPR000792">
    <property type="entry name" value="Tscrpt_reg_LuxR_C"/>
</dbReference>
<dbReference type="GO" id="GO:0006355">
    <property type="term" value="P:regulation of DNA-templated transcription"/>
    <property type="evidence" value="ECO:0007669"/>
    <property type="project" value="InterPro"/>
</dbReference>
<dbReference type="Gene3D" id="1.10.10.10">
    <property type="entry name" value="Winged helix-like DNA-binding domain superfamily/Winged helix DNA-binding domain"/>
    <property type="match status" value="1"/>
</dbReference>
<keyword evidence="6" id="KW-1185">Reference proteome</keyword>
<dbReference type="CDD" id="cd06170">
    <property type="entry name" value="LuxR_C_like"/>
    <property type="match status" value="1"/>
</dbReference>
<protein>
    <submittedName>
        <fullName evidence="5">DNA-binding CsgD family transcriptional regulator</fullName>
    </submittedName>
</protein>
<dbReference type="PANTHER" id="PTHR44688">
    <property type="entry name" value="DNA-BINDING TRANSCRIPTIONAL ACTIVATOR DEVR_DOSR"/>
    <property type="match status" value="1"/>
</dbReference>
<dbReference type="EMBL" id="JACHXM010000009">
    <property type="protein sequence ID" value="MBB3141443.1"/>
    <property type="molecule type" value="Genomic_DNA"/>
</dbReference>
<feature type="domain" description="HTH luxR-type" evidence="4">
    <location>
        <begin position="260"/>
        <end position="325"/>
    </location>
</feature>
<dbReference type="SMART" id="SM00421">
    <property type="entry name" value="HTH_LUXR"/>
    <property type="match status" value="1"/>
</dbReference>
<dbReference type="InterPro" id="IPR016032">
    <property type="entry name" value="Sig_transdc_resp-reg_C-effctor"/>
</dbReference>
<dbReference type="SUPFAM" id="SSF46894">
    <property type="entry name" value="C-terminal effector domain of the bipartite response regulators"/>
    <property type="match status" value="1"/>
</dbReference>
<evidence type="ECO:0000256" key="3">
    <source>
        <dbReference type="ARBA" id="ARBA00023163"/>
    </source>
</evidence>
<reference evidence="5 6" key="1">
    <citation type="submission" date="2020-08" db="EMBL/GenBank/DDBJ databases">
        <title>Genomic Encyclopedia of Type Strains, Phase III (KMG-III): the genomes of soil and plant-associated and newly described type strains.</title>
        <authorList>
            <person name="Whitman W."/>
        </authorList>
    </citation>
    <scope>NUCLEOTIDE SEQUENCE [LARGE SCALE GENOMIC DNA]</scope>
    <source>
        <strain evidence="5 6">CECT 5995</strain>
    </source>
</reference>
<accession>A0A7W5BZC8</accession>
<proteinExistence type="predicted"/>
<dbReference type="PRINTS" id="PR00038">
    <property type="entry name" value="HTHLUXR"/>
</dbReference>
<dbReference type="Pfam" id="PF00196">
    <property type="entry name" value="GerE"/>
    <property type="match status" value="1"/>
</dbReference>
<comment type="caution">
    <text evidence="5">The sequence shown here is derived from an EMBL/GenBank/DDBJ whole genome shotgun (WGS) entry which is preliminary data.</text>
</comment>
<evidence type="ECO:0000259" key="4">
    <source>
        <dbReference type="PROSITE" id="PS50043"/>
    </source>
</evidence>
<dbReference type="PROSITE" id="PS50043">
    <property type="entry name" value="HTH_LUXR_2"/>
    <property type="match status" value="1"/>
</dbReference>
<dbReference type="InterPro" id="IPR036388">
    <property type="entry name" value="WH-like_DNA-bd_sf"/>
</dbReference>
<keyword evidence="1" id="KW-0805">Transcription regulation</keyword>
<dbReference type="RefSeq" id="WP_183387815.1">
    <property type="nucleotide sequence ID" value="NZ_JACHXM010000009.1"/>
</dbReference>
<name>A0A7W5BZC8_9GAMM</name>
<dbReference type="AlphaFoldDB" id="A0A7W5BZC8"/>
<dbReference type="PANTHER" id="PTHR44688:SF16">
    <property type="entry name" value="DNA-BINDING TRANSCRIPTIONAL ACTIVATOR DEVR_DOSR"/>
    <property type="match status" value="1"/>
</dbReference>
<evidence type="ECO:0000313" key="6">
    <source>
        <dbReference type="Proteomes" id="UP000525987"/>
    </source>
</evidence>
<keyword evidence="3" id="KW-0804">Transcription</keyword>
<gene>
    <name evidence="5" type="ORF">FHR96_002322</name>
</gene>